<evidence type="ECO:0000256" key="5">
    <source>
        <dbReference type="ARBA" id="ARBA00023136"/>
    </source>
</evidence>
<evidence type="ECO:0000256" key="1">
    <source>
        <dbReference type="ARBA" id="ARBA00004370"/>
    </source>
</evidence>
<keyword evidence="8" id="KW-1185">Reference proteome</keyword>
<dbReference type="Proteomes" id="UP001176940">
    <property type="component" value="Unassembled WGS sequence"/>
</dbReference>
<dbReference type="InterPro" id="IPR007593">
    <property type="entry name" value="CD225/Dispanin_fam"/>
</dbReference>
<evidence type="ECO:0000256" key="2">
    <source>
        <dbReference type="ARBA" id="ARBA00006843"/>
    </source>
</evidence>
<dbReference type="InterPro" id="IPR051423">
    <property type="entry name" value="CD225/Dispanin"/>
</dbReference>
<dbReference type="PANTHER" id="PTHR14948:SF46">
    <property type="entry name" value="DISPANIN SUBFAMILY A MEMBER 2B-LIKE-RELATED"/>
    <property type="match status" value="1"/>
</dbReference>
<dbReference type="EMBL" id="CAUEEQ010031228">
    <property type="protein sequence ID" value="CAJ0950181.1"/>
    <property type="molecule type" value="Genomic_DNA"/>
</dbReference>
<accession>A0ABN9LTC7</accession>
<name>A0ABN9LTC7_9NEOB</name>
<organism evidence="7 8">
    <name type="scientific">Ranitomeya imitator</name>
    <name type="common">mimic poison frog</name>
    <dbReference type="NCBI Taxonomy" id="111125"/>
    <lineage>
        <taxon>Eukaryota</taxon>
        <taxon>Metazoa</taxon>
        <taxon>Chordata</taxon>
        <taxon>Craniata</taxon>
        <taxon>Vertebrata</taxon>
        <taxon>Euteleostomi</taxon>
        <taxon>Amphibia</taxon>
        <taxon>Batrachia</taxon>
        <taxon>Anura</taxon>
        <taxon>Neobatrachia</taxon>
        <taxon>Hyloidea</taxon>
        <taxon>Dendrobatidae</taxon>
        <taxon>Dendrobatinae</taxon>
        <taxon>Ranitomeya</taxon>
    </lineage>
</organism>
<sequence>MEGDNKKMYQPTSDVVTMQPEPVSCEAPPKDYLVWSILSLLCCCLPIGLAAVIYSVRTRDATHQNDPDLWPPSTPLKPTP</sequence>
<comment type="caution">
    <text evidence="7">The sequence shown here is derived from an EMBL/GenBank/DDBJ whole genome shotgun (WGS) entry which is preliminary data.</text>
</comment>
<dbReference type="PANTHER" id="PTHR14948">
    <property type="entry name" value="NG5"/>
    <property type="match status" value="1"/>
</dbReference>
<keyword evidence="3 6" id="KW-0812">Transmembrane</keyword>
<keyword evidence="4 6" id="KW-1133">Transmembrane helix</keyword>
<comment type="similarity">
    <text evidence="2">Belongs to the CD225/Dispanin family.</text>
</comment>
<evidence type="ECO:0000256" key="6">
    <source>
        <dbReference type="SAM" id="Phobius"/>
    </source>
</evidence>
<comment type="subcellular location">
    <subcellularLocation>
        <location evidence="1">Membrane</location>
    </subcellularLocation>
</comment>
<keyword evidence="5 6" id="KW-0472">Membrane</keyword>
<gene>
    <name evidence="7" type="ORF">RIMI_LOCUS12909366</name>
</gene>
<evidence type="ECO:0000313" key="8">
    <source>
        <dbReference type="Proteomes" id="UP001176940"/>
    </source>
</evidence>
<dbReference type="Pfam" id="PF04505">
    <property type="entry name" value="CD225"/>
    <property type="match status" value="1"/>
</dbReference>
<evidence type="ECO:0000256" key="4">
    <source>
        <dbReference type="ARBA" id="ARBA00022989"/>
    </source>
</evidence>
<evidence type="ECO:0000313" key="7">
    <source>
        <dbReference type="EMBL" id="CAJ0950181.1"/>
    </source>
</evidence>
<feature type="transmembrane region" description="Helical" evidence="6">
    <location>
        <begin position="32"/>
        <end position="54"/>
    </location>
</feature>
<protein>
    <submittedName>
        <fullName evidence="7">Uncharacterized protein</fullName>
    </submittedName>
</protein>
<evidence type="ECO:0000256" key="3">
    <source>
        <dbReference type="ARBA" id="ARBA00022692"/>
    </source>
</evidence>
<proteinExistence type="inferred from homology"/>
<reference evidence="7" key="1">
    <citation type="submission" date="2023-07" db="EMBL/GenBank/DDBJ databases">
        <authorList>
            <person name="Stuckert A."/>
        </authorList>
    </citation>
    <scope>NUCLEOTIDE SEQUENCE</scope>
</reference>